<dbReference type="GO" id="GO:0006793">
    <property type="term" value="P:phosphorus metabolic process"/>
    <property type="evidence" value="ECO:0007669"/>
    <property type="project" value="UniProtKB-ARBA"/>
</dbReference>
<dbReference type="InterPro" id="IPR025202">
    <property type="entry name" value="PLD-like_dom"/>
</dbReference>
<dbReference type="EMBL" id="CP077095">
    <property type="protein sequence ID" value="QXI40391.1"/>
    <property type="molecule type" value="Genomic_DNA"/>
</dbReference>
<evidence type="ECO:0000259" key="2">
    <source>
        <dbReference type="PROSITE" id="PS50035"/>
    </source>
</evidence>
<evidence type="ECO:0000313" key="3">
    <source>
        <dbReference type="EMBL" id="QXI40391.1"/>
    </source>
</evidence>
<feature type="coiled-coil region" evidence="1">
    <location>
        <begin position="141"/>
        <end position="175"/>
    </location>
</feature>
<dbReference type="GO" id="GO:0003824">
    <property type="term" value="F:catalytic activity"/>
    <property type="evidence" value="ECO:0007669"/>
    <property type="project" value="InterPro"/>
</dbReference>
<organism evidence="3 4">
    <name type="scientific">Pseudomonas xantholysinigenes</name>
    <dbReference type="NCBI Taxonomy" id="2745490"/>
    <lineage>
        <taxon>Bacteria</taxon>
        <taxon>Pseudomonadati</taxon>
        <taxon>Pseudomonadota</taxon>
        <taxon>Gammaproteobacteria</taxon>
        <taxon>Pseudomonadales</taxon>
        <taxon>Pseudomonadaceae</taxon>
        <taxon>Pseudomonas</taxon>
    </lineage>
</organism>
<proteinExistence type="predicted"/>
<dbReference type="PROSITE" id="PS50035">
    <property type="entry name" value="PLD"/>
    <property type="match status" value="1"/>
</dbReference>
<dbReference type="Gene3D" id="3.30.870.10">
    <property type="entry name" value="Endonuclease Chain A"/>
    <property type="match status" value="1"/>
</dbReference>
<dbReference type="InterPro" id="IPR001736">
    <property type="entry name" value="PLipase_D/transphosphatidylase"/>
</dbReference>
<name>A0A9E6Q276_9PSED</name>
<dbReference type="AlphaFoldDB" id="A0A9E6Q276"/>
<dbReference type="KEGG" id="pxn:HU772_010095"/>
<dbReference type="SUPFAM" id="SSF56024">
    <property type="entry name" value="Phospholipase D/nuclease"/>
    <property type="match status" value="1"/>
</dbReference>
<reference evidence="3 4" key="1">
    <citation type="journal article" date="2020" name="Microorganisms">
        <title>Reliable Identification of Environmental Pseudomonas Isolates Using the rpoD Gene.</title>
        <authorList>
            <consortium name="The Broad Institute Genome Sequencing Platform"/>
            <person name="Girard L."/>
            <person name="Lood C."/>
            <person name="Rokni-Zadeh H."/>
            <person name="van Noort V."/>
            <person name="Lavigne R."/>
            <person name="De Mot R."/>
        </authorList>
    </citation>
    <scope>NUCLEOTIDE SEQUENCE [LARGE SCALE GENOMIC DNA]</scope>
    <source>
        <strain evidence="3 4">RW9S1A</strain>
    </source>
</reference>
<keyword evidence="4" id="KW-1185">Reference proteome</keyword>
<feature type="domain" description="PLD phosphodiesterase" evidence="2">
    <location>
        <begin position="81"/>
        <end position="104"/>
    </location>
</feature>
<dbReference type="Pfam" id="PF13091">
    <property type="entry name" value="PLDc_2"/>
    <property type="match status" value="1"/>
</dbReference>
<evidence type="ECO:0000313" key="4">
    <source>
        <dbReference type="Proteomes" id="UP000633418"/>
    </source>
</evidence>
<accession>A0A9E6Q276</accession>
<sequence>MKFTRNIVPLLKAQLQNDPVDLKIFSPYLTGEVALEIARLGKSAKVYTLVNVPVLASGASSYATLKTLLDNQIAVYVLPDLHAKLIIAQDRFVTLGSQNLTQRGETDNLEANIRVRGVSKGIQALVAKMERKATLLTPEYLQRVNEAAQALAAEYAALDKKAERAQRAVIAADRERRAALRSVSGIDAEVRSKLASRPQSNPRECKIKKDERAQYLLKGKELLKWTIDGEDHGLDPQHRYLCVSLAGKLGWVRVNQTRYSFIESQVDIEQGEIKGRATWQMSVDASDKACAARKGDHNLRVTVLNRLNQELCDVFMRYNTEDMDIYPAVLLRKTGKPRACAEERRKAVAWINNNAERFKRDVKRVITSPFKFEKNLTGERADAFFGPEGTSHTLCLVKLRTYVALQVLESTGVPLG</sequence>
<reference evidence="3 4" key="2">
    <citation type="journal article" date="2021" name="Microorganisms">
        <title>The Ever-Expanding Pseudomonas Genus: Description of 43 New Species and Partition of the Pseudomonas putida Group.</title>
        <authorList>
            <person name="Girard L."/>
            <person name="Lood C."/>
            <person name="Hofte M."/>
            <person name="Vandamme P."/>
            <person name="Rokni-Zadeh H."/>
            <person name="van Noort V."/>
            <person name="Lavigne R."/>
            <person name="De Mot R."/>
        </authorList>
    </citation>
    <scope>NUCLEOTIDE SEQUENCE [LARGE SCALE GENOMIC DNA]</scope>
    <source>
        <strain evidence="3 4">RW9S1A</strain>
    </source>
</reference>
<dbReference type="Proteomes" id="UP000633418">
    <property type="component" value="Chromosome"/>
</dbReference>
<gene>
    <name evidence="3" type="ORF">HU772_010095</name>
</gene>
<dbReference type="RefSeq" id="WP_186661926.1">
    <property type="nucleotide sequence ID" value="NZ_CP077095.1"/>
</dbReference>
<evidence type="ECO:0000256" key="1">
    <source>
        <dbReference type="SAM" id="Coils"/>
    </source>
</evidence>
<protein>
    <recommendedName>
        <fullName evidence="2">PLD phosphodiesterase domain-containing protein</fullName>
    </recommendedName>
</protein>
<keyword evidence="1" id="KW-0175">Coiled coil</keyword>